<sequence length="608" mass="65864">MTPTNQKQDSQPNGDPPQATEDTLQPAPDHHDHEDTNDQGDNDSVNPLGGHSSHHVLVWQRVSGATALDVGEMKESPPMDDSKGANSKTETQKSAAGSTVTLEKHQKALLVGPSRIAMPEQQVDELKEDNTTTSSSTHHPGITEAAENQSYNMERFPTLERYSYPYGPEVGAFAVPGIYGSTSDIETASENEPVPAENSSLGVIDGAVVVDEQDEREAHEMDGNDATTTEEVIEGQLMKDNRRNQTHPGQAKAYVILVLFAILVGVAVILLVVHLPSDSASSQNDTNANAVVPKNTTASPSIVYPPFQEGLNKRLQRAFEDPMSPYAKANSWVWEDPNLESYSRERQLQRFYMSSFFYFTGGQNWTRNDNWLSYDTSECNWYTAHYAPESVCDEGGDVVVFNMTSNNLQGDLTEASDFLHTPRVFDVSNNNLSGSSPSMTSSSINLEVFDVSNNKFTGVFHGGGMFVAFKLRVIKTDGNQFFGGGGGLVCQVVPLLEVFNNSGNLYNNAIAPTMGACKSLVHYSSKCDHVGPIPSELGLLSSLQSFDIEGNSRMTGTIPSELGLLTSLSSLDLAGTSITGPIPLSLCDRAVDGTLQIKANCSLVQCCK</sequence>
<dbReference type="PANTHER" id="PTHR48057:SF9">
    <property type="entry name" value="LRR RECEPTOR-LIKE KINASE"/>
    <property type="match status" value="1"/>
</dbReference>
<feature type="region of interest" description="Disordered" evidence="1">
    <location>
        <begin position="1"/>
        <end position="53"/>
    </location>
</feature>
<reference evidence="3" key="1">
    <citation type="submission" date="2020-06" db="EMBL/GenBank/DDBJ databases">
        <authorList>
            <consortium name="Plant Systems Biology data submission"/>
        </authorList>
    </citation>
    <scope>NUCLEOTIDE SEQUENCE</scope>
    <source>
        <strain evidence="3">D6</strain>
    </source>
</reference>
<keyword evidence="2" id="KW-0472">Membrane</keyword>
<evidence type="ECO:0000256" key="2">
    <source>
        <dbReference type="SAM" id="Phobius"/>
    </source>
</evidence>
<dbReference type="EMBL" id="CAICTM010001019">
    <property type="protein sequence ID" value="CAB9519495.1"/>
    <property type="molecule type" value="Genomic_DNA"/>
</dbReference>
<keyword evidence="2" id="KW-0812">Transmembrane</keyword>
<feature type="compositionally biased region" description="Polar residues" evidence="1">
    <location>
        <begin position="84"/>
        <end position="101"/>
    </location>
</feature>
<dbReference type="Proteomes" id="UP001153069">
    <property type="component" value="Unassembled WGS sequence"/>
</dbReference>
<gene>
    <name evidence="3" type="ORF">SEMRO_1021_G232270.1</name>
</gene>
<evidence type="ECO:0000313" key="3">
    <source>
        <dbReference type="EMBL" id="CAB9519495.1"/>
    </source>
</evidence>
<dbReference type="SUPFAM" id="SSF52058">
    <property type="entry name" value="L domain-like"/>
    <property type="match status" value="1"/>
</dbReference>
<feature type="compositionally biased region" description="Basic and acidic residues" evidence="1">
    <location>
        <begin position="72"/>
        <end position="83"/>
    </location>
</feature>
<dbReference type="InterPro" id="IPR052595">
    <property type="entry name" value="LRRC69/RLP"/>
</dbReference>
<comment type="caution">
    <text evidence="3">The sequence shown here is derived from an EMBL/GenBank/DDBJ whole genome shotgun (WGS) entry which is preliminary data.</text>
</comment>
<feature type="transmembrane region" description="Helical" evidence="2">
    <location>
        <begin position="253"/>
        <end position="275"/>
    </location>
</feature>
<evidence type="ECO:0000313" key="4">
    <source>
        <dbReference type="Proteomes" id="UP001153069"/>
    </source>
</evidence>
<proteinExistence type="predicted"/>
<feature type="compositionally biased region" description="Polar residues" evidence="1">
    <location>
        <begin position="1"/>
        <end position="13"/>
    </location>
</feature>
<protein>
    <submittedName>
        <fullName evidence="3">Leucine Rich Repeat</fullName>
    </submittedName>
</protein>
<feature type="region of interest" description="Disordered" evidence="1">
    <location>
        <begin position="72"/>
        <end position="101"/>
    </location>
</feature>
<accession>A0A9N8EFK6</accession>
<dbReference type="AlphaFoldDB" id="A0A9N8EFK6"/>
<keyword evidence="4" id="KW-1185">Reference proteome</keyword>
<dbReference type="Gene3D" id="3.80.10.10">
    <property type="entry name" value="Ribonuclease Inhibitor"/>
    <property type="match status" value="2"/>
</dbReference>
<dbReference type="PANTHER" id="PTHR48057">
    <property type="entry name" value="LEUCINE-RICH REPEAT SERINE/THREONINE-PROTEIN KINASE 1"/>
    <property type="match status" value="1"/>
</dbReference>
<dbReference type="InterPro" id="IPR032675">
    <property type="entry name" value="LRR_dom_sf"/>
</dbReference>
<keyword evidence="2" id="KW-1133">Transmembrane helix</keyword>
<name>A0A9N8EFK6_9STRA</name>
<evidence type="ECO:0000256" key="1">
    <source>
        <dbReference type="SAM" id="MobiDB-lite"/>
    </source>
</evidence>
<organism evidence="3 4">
    <name type="scientific">Seminavis robusta</name>
    <dbReference type="NCBI Taxonomy" id="568900"/>
    <lineage>
        <taxon>Eukaryota</taxon>
        <taxon>Sar</taxon>
        <taxon>Stramenopiles</taxon>
        <taxon>Ochrophyta</taxon>
        <taxon>Bacillariophyta</taxon>
        <taxon>Bacillariophyceae</taxon>
        <taxon>Bacillariophycidae</taxon>
        <taxon>Naviculales</taxon>
        <taxon>Naviculaceae</taxon>
        <taxon>Seminavis</taxon>
    </lineage>
</organism>